<protein>
    <submittedName>
        <fullName evidence="2">ACT domain-containing protein</fullName>
    </submittedName>
</protein>
<sequence>MSGETDLSVLLRTMQPLLCQGEYVFCTVERQFDPSGLGPIGLFYEDKGLTLMLRREQADGAGLTYTAVFRLITLSVHSSLEAVGFLAAIASHLAAHQISVNPVSAYYHDHLFVPAAQAEQAMQLLHELTRNV</sequence>
<reference evidence="2" key="1">
    <citation type="submission" date="2020-05" db="EMBL/GenBank/DDBJ databases">
        <authorList>
            <person name="Zhu T."/>
            <person name="Keshari N."/>
            <person name="Lu X."/>
        </authorList>
    </citation>
    <scope>NUCLEOTIDE SEQUENCE</scope>
    <source>
        <strain evidence="2">NK1-12</strain>
    </source>
</reference>
<evidence type="ECO:0000313" key="2">
    <source>
        <dbReference type="EMBL" id="WNZ21658.1"/>
    </source>
</evidence>
<dbReference type="SUPFAM" id="SSF55021">
    <property type="entry name" value="ACT-like"/>
    <property type="match status" value="2"/>
</dbReference>
<gene>
    <name evidence="2" type="ORF">HJG54_01410</name>
</gene>
<accession>A0AA96WAV3</accession>
<dbReference type="Pfam" id="PF10000">
    <property type="entry name" value="ACT_3"/>
    <property type="match status" value="1"/>
</dbReference>
<dbReference type="Gene3D" id="3.30.2130.10">
    <property type="entry name" value="VC0802-like"/>
    <property type="match status" value="1"/>
</dbReference>
<feature type="domain" description="DUF2241" evidence="1">
    <location>
        <begin position="2"/>
        <end position="70"/>
    </location>
</feature>
<organism evidence="2">
    <name type="scientific">Leptolyngbya sp. NK1-12</name>
    <dbReference type="NCBI Taxonomy" id="2547451"/>
    <lineage>
        <taxon>Bacteria</taxon>
        <taxon>Bacillati</taxon>
        <taxon>Cyanobacteriota</taxon>
        <taxon>Cyanophyceae</taxon>
        <taxon>Leptolyngbyales</taxon>
        <taxon>Leptolyngbyaceae</taxon>
        <taxon>Leptolyngbya group</taxon>
        <taxon>Leptolyngbya</taxon>
    </lineage>
</organism>
<dbReference type="InterPro" id="IPR018717">
    <property type="entry name" value="DUF2241"/>
</dbReference>
<dbReference type="RefSeq" id="WP_316432929.1">
    <property type="nucleotide sequence ID" value="NZ_CP053586.1"/>
</dbReference>
<dbReference type="PANTHER" id="PTHR39199:SF1">
    <property type="entry name" value="BLR5128 PROTEIN"/>
    <property type="match status" value="1"/>
</dbReference>
<dbReference type="PANTHER" id="PTHR39199">
    <property type="entry name" value="BLR5128 PROTEIN"/>
    <property type="match status" value="1"/>
</dbReference>
<dbReference type="EMBL" id="CP053586">
    <property type="protein sequence ID" value="WNZ21658.1"/>
    <property type="molecule type" value="Genomic_DNA"/>
</dbReference>
<proteinExistence type="predicted"/>
<dbReference type="InterPro" id="IPR045865">
    <property type="entry name" value="ACT-like_dom_sf"/>
</dbReference>
<evidence type="ECO:0000259" key="1">
    <source>
        <dbReference type="Pfam" id="PF10000"/>
    </source>
</evidence>
<dbReference type="AlphaFoldDB" id="A0AA96WAV3"/>
<name>A0AA96WAV3_9CYAN</name>